<dbReference type="EMBL" id="MT142812">
    <property type="protein sequence ID" value="QJA88918.1"/>
    <property type="molecule type" value="Genomic_DNA"/>
</dbReference>
<name>A0A6M3L6W8_9ZZZZ</name>
<gene>
    <name evidence="1" type="ORF">MM415B02644_0003</name>
</gene>
<dbReference type="AlphaFoldDB" id="A0A6M3L6W8"/>
<protein>
    <submittedName>
        <fullName evidence="1">Uncharacterized protein</fullName>
    </submittedName>
</protein>
<sequence>MTEPLYTFGEIAQCPKLGSACLVEIVGTEPGDYGTLYHVWRVGHSHSPFTATVIVAEGELRKLTEEP</sequence>
<evidence type="ECO:0000313" key="1">
    <source>
        <dbReference type="EMBL" id="QJA88918.1"/>
    </source>
</evidence>
<accession>A0A6M3L6W8</accession>
<proteinExistence type="predicted"/>
<reference evidence="1" key="1">
    <citation type="submission" date="2020-03" db="EMBL/GenBank/DDBJ databases">
        <title>The deep terrestrial virosphere.</title>
        <authorList>
            <person name="Holmfeldt K."/>
            <person name="Nilsson E."/>
            <person name="Simone D."/>
            <person name="Lopez-Fernandez M."/>
            <person name="Wu X."/>
            <person name="de Brujin I."/>
            <person name="Lundin D."/>
            <person name="Andersson A."/>
            <person name="Bertilsson S."/>
            <person name="Dopson M."/>
        </authorList>
    </citation>
    <scope>NUCLEOTIDE SEQUENCE</scope>
    <source>
        <strain evidence="1">MM415B02644</strain>
    </source>
</reference>
<organism evidence="1">
    <name type="scientific">viral metagenome</name>
    <dbReference type="NCBI Taxonomy" id="1070528"/>
    <lineage>
        <taxon>unclassified sequences</taxon>
        <taxon>metagenomes</taxon>
        <taxon>organismal metagenomes</taxon>
    </lineage>
</organism>